<gene>
    <name evidence="1" type="ORF">UREOM_1600</name>
</gene>
<reference evidence="1" key="1">
    <citation type="submission" date="2024-02" db="EMBL/GenBank/DDBJ databases">
        <title>Draft genome sequence of new strains in genus Ureaplasma.</title>
        <authorList>
            <person name="Nakajima Y."/>
            <person name="Segawa T."/>
        </authorList>
    </citation>
    <scope>NUCLEOTIDE SEQUENCE [LARGE SCALE GENOMIC DNA]</scope>
    <source>
        <strain evidence="1">OM1</strain>
    </source>
</reference>
<name>A0ABP9UCI5_9BACT</name>
<comment type="caution">
    <text evidence="1">The sequence shown here is derived from an EMBL/GenBank/DDBJ whole genome shotgun (WGS) entry which is preliminary data.</text>
</comment>
<proteinExistence type="predicted"/>
<keyword evidence="2" id="KW-1185">Reference proteome</keyword>
<protein>
    <submittedName>
        <fullName evidence="1">Uncharacterized protein</fullName>
    </submittedName>
</protein>
<accession>A0ABP9UCI5</accession>
<dbReference type="EMBL" id="BAABQM010000001">
    <property type="protein sequence ID" value="GAA5414449.1"/>
    <property type="molecule type" value="Genomic_DNA"/>
</dbReference>
<sequence>MTSERAKKPPVVWTNALDNLFDNFWLDLHLHFVRQNDFWQTCEDLYQYLHKEWIDFLTQALQRLDVTDIEGHVDAILLRVIEYFKL</sequence>
<dbReference type="Proteomes" id="UP001449582">
    <property type="component" value="Unassembled WGS sequence"/>
</dbReference>
<dbReference type="RefSeq" id="WP_353289615.1">
    <property type="nucleotide sequence ID" value="NZ_BAABQM010000001.1"/>
</dbReference>
<organism evidence="1 2">
    <name type="scientific">Ureaplasma ceti</name>
    <dbReference type="NCBI Taxonomy" id="3119530"/>
    <lineage>
        <taxon>Bacteria</taxon>
        <taxon>Bacillati</taxon>
        <taxon>Mycoplasmatota</taxon>
        <taxon>Mycoplasmoidales</taxon>
        <taxon>Mycoplasmoidaceae</taxon>
        <taxon>Ureaplasma</taxon>
    </lineage>
</organism>
<evidence type="ECO:0000313" key="2">
    <source>
        <dbReference type="Proteomes" id="UP001449582"/>
    </source>
</evidence>
<evidence type="ECO:0000313" key="1">
    <source>
        <dbReference type="EMBL" id="GAA5414449.1"/>
    </source>
</evidence>